<dbReference type="InterPro" id="IPR011990">
    <property type="entry name" value="TPR-like_helical_dom_sf"/>
</dbReference>
<dbReference type="RefSeq" id="WP_003098766.1">
    <property type="nucleotide sequence ID" value="NZ_CP010783.1"/>
</dbReference>
<feature type="repeat" description="TPR" evidence="1">
    <location>
        <begin position="158"/>
        <end position="191"/>
    </location>
</feature>
<protein>
    <submittedName>
        <fullName evidence="3">Tetratricopeptide repeat protein</fullName>
    </submittedName>
</protein>
<dbReference type="Pfam" id="PF13424">
    <property type="entry name" value="TPR_12"/>
    <property type="match status" value="1"/>
</dbReference>
<evidence type="ECO:0000313" key="5">
    <source>
        <dbReference type="Proteomes" id="UP000269148"/>
    </source>
</evidence>
<reference evidence="2 4" key="1">
    <citation type="journal article" date="2014" name="Genome Announc.">
        <title>Complete Genome Sequence of a Virulent Strain, Streptococcus iniae ISET0901, Isolated from Diseased Tilapia.</title>
        <authorList>
            <person name="Pridgeon J.W."/>
            <person name="Zhang D."/>
            <person name="Zhang L."/>
        </authorList>
    </citation>
    <scope>NUCLEOTIDE SEQUENCE [LARGE SCALE GENOMIC DNA]</scope>
    <source>
        <strain evidence="2 4">ISET0901</strain>
    </source>
</reference>
<dbReference type="STRING" id="1346.BMF34_00830"/>
<dbReference type="SMR" id="A0A3L8GQU1"/>
<dbReference type="Proteomes" id="UP000025245">
    <property type="component" value="Chromosome"/>
</dbReference>
<name>A0A3L8GQU1_STRIN</name>
<dbReference type="GeneID" id="35766447"/>
<gene>
    <name evidence="3" type="ORF">DIY07_00580</name>
    <name evidence="2" type="ORF">DQ08_00650</name>
</gene>
<keyword evidence="1" id="KW-0802">TPR repeat</keyword>
<dbReference type="EMBL" id="CP007586">
    <property type="protein sequence ID" value="AHY15021.1"/>
    <property type="molecule type" value="Genomic_DNA"/>
</dbReference>
<reference evidence="3 5" key="2">
    <citation type="submission" date="2018-06" db="EMBL/GenBank/DDBJ databases">
        <title>Mutators as drivers of adaptation in pathogenic bacteria and a risk factor for host jumps and vaccine escape.</title>
        <authorList>
            <person name="Barnes A.C."/>
            <person name="Silayeva O."/>
        </authorList>
    </citation>
    <scope>NUCLEOTIDE SEQUENCE [LARGE SCALE GENOMIC DNA]</scope>
    <source>
        <strain evidence="3 5">QMA0445</strain>
    </source>
</reference>
<dbReference type="KEGG" id="siz:SI82_00750"/>
<dbReference type="KEGG" id="siq:DQ08_00650"/>
<dbReference type="PROSITE" id="PS50005">
    <property type="entry name" value="TPR"/>
    <property type="match status" value="1"/>
</dbReference>
<dbReference type="SMART" id="SM00028">
    <property type="entry name" value="TPR"/>
    <property type="match status" value="2"/>
</dbReference>
<dbReference type="Proteomes" id="UP000269148">
    <property type="component" value="Unassembled WGS sequence"/>
</dbReference>
<dbReference type="InterPro" id="IPR019734">
    <property type="entry name" value="TPR_rpt"/>
</dbReference>
<evidence type="ECO:0000313" key="2">
    <source>
        <dbReference type="EMBL" id="AHY15021.1"/>
    </source>
</evidence>
<organism evidence="3 5">
    <name type="scientific">Streptococcus iniae</name>
    <name type="common">Streptococcus shiloi</name>
    <dbReference type="NCBI Taxonomy" id="1346"/>
    <lineage>
        <taxon>Bacteria</taxon>
        <taxon>Bacillati</taxon>
        <taxon>Bacillota</taxon>
        <taxon>Bacilli</taxon>
        <taxon>Lactobacillales</taxon>
        <taxon>Streptococcaceae</taxon>
        <taxon>Streptococcus</taxon>
    </lineage>
</organism>
<evidence type="ECO:0000256" key="1">
    <source>
        <dbReference type="PROSITE-ProRule" id="PRU00339"/>
    </source>
</evidence>
<dbReference type="SUPFAM" id="SSF48452">
    <property type="entry name" value="TPR-like"/>
    <property type="match status" value="1"/>
</dbReference>
<evidence type="ECO:0000313" key="3">
    <source>
        <dbReference type="EMBL" id="RLU59309.1"/>
    </source>
</evidence>
<proteinExistence type="predicted"/>
<dbReference type="EMBL" id="QLQD01000009">
    <property type="protein sequence ID" value="RLU59309.1"/>
    <property type="molecule type" value="Genomic_DNA"/>
</dbReference>
<sequence>MTDKIDAAWNLFFQGKNDEAEALIADSFQFEKCQDFSFLNLMTYLYLGREDFDSALQVMKRYLELAAQQSDLEQQHIGLHQTAMVYRDMGEFAKALGFIQKEKEIIESYFSDDALKKSVNNYEQGYLRLKLGDSESAFPFMVQSLEQALKTEDLIAQACSYRGLGELYLAQKNKGQAKNHFLKALSLFEASGDSLGENDIHGFLKQC</sequence>
<evidence type="ECO:0000313" key="4">
    <source>
        <dbReference type="Proteomes" id="UP000025245"/>
    </source>
</evidence>
<dbReference type="Gene3D" id="1.25.40.10">
    <property type="entry name" value="Tetratricopeptide repeat domain"/>
    <property type="match status" value="1"/>
</dbReference>
<dbReference type="OrthoDB" id="2083458at2"/>
<dbReference type="AlphaFoldDB" id="A0A3L8GQU1"/>
<accession>A0A3L8GQU1</accession>
<keyword evidence="4" id="KW-1185">Reference proteome</keyword>
<dbReference type="KEGG" id="sio:DW64_00650"/>